<gene>
    <name evidence="2" type="ORF">GMORB2_0596</name>
</gene>
<accession>A0A9P5D9T5</accession>
<proteinExistence type="predicted"/>
<dbReference type="Pfam" id="PF08611">
    <property type="entry name" value="DUF1774"/>
    <property type="match status" value="1"/>
</dbReference>
<keyword evidence="3" id="KW-1185">Reference proteome</keyword>
<evidence type="ECO:0000256" key="1">
    <source>
        <dbReference type="SAM" id="Phobius"/>
    </source>
</evidence>
<sequence>MTSLAQYNPFAKRESHGQVSITTYKVLTLLTWILSVVVSVYYTLRAPHDGHNQNRRIWAQNKHHPSAFSLNSTISSIFWIVLFILQAGYIGHLFSSKQELRNAAASVGSHFIVNNLLHFAFVMLFVRSHFYWAEVFIVVNLFNLTSLYFRHSSYPRFIHTPVVSAPLAWTYVALFWNGGIMVPHSTGFIARVFGNIFIWTLLLHGLGYITVYKDYTMGFSLTVLTAALGVAQFTHKVIALQWIFAFIIMSLLFLATLTVAVPAWMGRDIRWNRGVVFTDSERAPLLNDSAPATA</sequence>
<protein>
    <recommendedName>
        <fullName evidence="4">ATP synthase F0</fullName>
    </recommendedName>
</protein>
<organism evidence="2 3">
    <name type="scientific">Geosmithia morbida</name>
    <dbReference type="NCBI Taxonomy" id="1094350"/>
    <lineage>
        <taxon>Eukaryota</taxon>
        <taxon>Fungi</taxon>
        <taxon>Dikarya</taxon>
        <taxon>Ascomycota</taxon>
        <taxon>Pezizomycotina</taxon>
        <taxon>Sordariomycetes</taxon>
        <taxon>Hypocreomycetidae</taxon>
        <taxon>Hypocreales</taxon>
        <taxon>Bionectriaceae</taxon>
        <taxon>Geosmithia</taxon>
    </lineage>
</organism>
<keyword evidence="1" id="KW-1133">Transmembrane helix</keyword>
<dbReference type="PANTHER" id="PTHR37992">
    <property type="entry name" value="EXPRESSED PROTEIN"/>
    <property type="match status" value="1"/>
</dbReference>
<keyword evidence="1" id="KW-0812">Transmembrane</keyword>
<dbReference type="RefSeq" id="XP_035325511.1">
    <property type="nucleotide sequence ID" value="XM_035462581.1"/>
</dbReference>
<evidence type="ECO:0000313" key="3">
    <source>
        <dbReference type="Proteomes" id="UP000749293"/>
    </source>
</evidence>
<feature type="transmembrane region" description="Helical" evidence="1">
    <location>
        <begin position="21"/>
        <end position="44"/>
    </location>
</feature>
<feature type="transmembrane region" description="Helical" evidence="1">
    <location>
        <begin position="188"/>
        <end position="208"/>
    </location>
</feature>
<keyword evidence="1" id="KW-0472">Membrane</keyword>
<dbReference type="InterPro" id="IPR013920">
    <property type="entry name" value="DUF1774_fun"/>
</dbReference>
<evidence type="ECO:0008006" key="4">
    <source>
        <dbReference type="Google" id="ProtNLM"/>
    </source>
</evidence>
<comment type="caution">
    <text evidence="2">The sequence shown here is derived from an EMBL/GenBank/DDBJ whole genome shotgun (WGS) entry which is preliminary data.</text>
</comment>
<feature type="transmembrane region" description="Helical" evidence="1">
    <location>
        <begin position="68"/>
        <end position="91"/>
    </location>
</feature>
<feature type="transmembrane region" description="Helical" evidence="1">
    <location>
        <begin position="239"/>
        <end position="264"/>
    </location>
</feature>
<dbReference type="PANTHER" id="PTHR37992:SF1">
    <property type="entry name" value="DUF1774-DOMAIN-CONTAINING PROTEIN"/>
    <property type="match status" value="1"/>
</dbReference>
<dbReference type="OrthoDB" id="3342455at2759"/>
<dbReference type="AlphaFoldDB" id="A0A9P5D9T5"/>
<dbReference type="Proteomes" id="UP000749293">
    <property type="component" value="Unassembled WGS sequence"/>
</dbReference>
<evidence type="ECO:0000313" key="2">
    <source>
        <dbReference type="EMBL" id="KAF4126859.1"/>
    </source>
</evidence>
<dbReference type="GeneID" id="55966826"/>
<name>A0A9P5D9T5_9HYPO</name>
<dbReference type="EMBL" id="JAANYQ010000001">
    <property type="protein sequence ID" value="KAF4126859.1"/>
    <property type="molecule type" value="Genomic_DNA"/>
</dbReference>
<reference evidence="2" key="1">
    <citation type="submission" date="2020-03" db="EMBL/GenBank/DDBJ databases">
        <title>Site-based positive gene gene selection in Geosmithia morbida across the United States reveals a broad range of putative effectors and factors for local host and environmental adapation.</title>
        <authorList>
            <person name="Onufrak A."/>
            <person name="Murdoch R.W."/>
            <person name="Gazis R."/>
            <person name="Huff M."/>
            <person name="Staton M."/>
            <person name="Klingeman W."/>
            <person name="Hadziabdic D."/>
        </authorList>
    </citation>
    <scope>NUCLEOTIDE SEQUENCE</scope>
    <source>
        <strain evidence="2">1262</strain>
    </source>
</reference>
<feature type="transmembrane region" description="Helical" evidence="1">
    <location>
        <begin position="161"/>
        <end position="182"/>
    </location>
</feature>